<evidence type="ECO:0000313" key="4">
    <source>
        <dbReference type="Proteomes" id="UP001140453"/>
    </source>
</evidence>
<dbReference type="AlphaFoldDB" id="A0A9W9D2L7"/>
<dbReference type="EMBL" id="JAPEVB010000001">
    <property type="protein sequence ID" value="KAJ4397639.1"/>
    <property type="molecule type" value="Genomic_DNA"/>
</dbReference>
<feature type="compositionally biased region" description="Basic and acidic residues" evidence="2">
    <location>
        <begin position="666"/>
        <end position="676"/>
    </location>
</feature>
<evidence type="ECO:0000256" key="1">
    <source>
        <dbReference type="SAM" id="Coils"/>
    </source>
</evidence>
<keyword evidence="4" id="KW-1185">Reference proteome</keyword>
<feature type="region of interest" description="Disordered" evidence="2">
    <location>
        <begin position="632"/>
        <end position="710"/>
    </location>
</feature>
<sequence length="710" mass="79153">MTSKAFLPNLSLSRSEKTSILPLHKSSRLRSQPSEYDLDELSPRADDNLPSSDFYDRDSPTHPESNTSSRPSNRKPTGVLNRRPSNASSAGSASKVRGNDNESPLLFHGPPPPIAVSRIFYRDEEQRHQQHYYNDDDGESRGVTTSWLPSTAARAISSVIWDVRSSESHAGAQDRGDRNVAFDRNSVWKGLARRERAIVADVQRFLQVQEESLAGESDGASVSDGGSATPTDSVPSRYPGRSVSFLEPVTRSSPSGEIIPVRQPHKKKLGISGARKGISRSLAELANIKAEEDASLASALSTRKQALTKLRKLATRQGGIAEELHSLETDDQEPLRQELEDLDNEHKGVCTEIQDLEKRLASLKSRRRYLEGQMDDVKNRREAGLSGYKNALKEVEDTVRGFLTRPPVKPLDLKALTENAQDNVEPLPSPGGVEFMHLRPERRTIDMAREWWESEVSILEARQAQVATERLAIEEGGEVWEEVANIVLDFETDLRKQMTKSNRRDKGKTRELTTAEALKLQHDHIDGVVACLDERLRIAEEKGWNLLIAAIGAELMAFKEAARLNHEMMTAAGVAPEEKLLVAPAVPKEESGTTGSFHSVNGGSELLDLPNNHEDEVVDDENMAPHDLLAKHSGLEQPGHISDEEQRRYEEEHQVYGPLREAMPTPKDEERLRYEEDNGITPTPHYATDGESSDNEVPPEFLVEHHDERE</sequence>
<feature type="compositionally biased region" description="Basic and acidic residues" evidence="2">
    <location>
        <begin position="641"/>
        <end position="654"/>
    </location>
</feature>
<protein>
    <recommendedName>
        <fullName evidence="5">Autophagy-related protein 28</fullName>
    </recommendedName>
</protein>
<feature type="region of interest" description="Disordered" evidence="2">
    <location>
        <begin position="1"/>
        <end position="111"/>
    </location>
</feature>
<feature type="coiled-coil region" evidence="1">
    <location>
        <begin position="339"/>
        <end position="380"/>
    </location>
</feature>
<name>A0A9W9D2L7_9PEZI</name>
<reference evidence="3" key="1">
    <citation type="submission" date="2022-10" db="EMBL/GenBank/DDBJ databases">
        <title>Tapping the CABI collections for fungal endophytes: first genome assemblies for Collariella, Neodidymelliopsis, Ascochyta clinopodiicola, Didymella pomorum, Didymosphaeria variabile, Neocosmospora piperis and Neocucurbitaria cava.</title>
        <authorList>
            <person name="Hill R."/>
        </authorList>
    </citation>
    <scope>NUCLEOTIDE SEQUENCE</scope>
    <source>
        <strain evidence="3">IMI 355082</strain>
    </source>
</reference>
<accession>A0A9W9D2L7</accession>
<evidence type="ECO:0000256" key="2">
    <source>
        <dbReference type="SAM" id="MobiDB-lite"/>
    </source>
</evidence>
<evidence type="ECO:0000313" key="3">
    <source>
        <dbReference type="EMBL" id="KAJ4397639.1"/>
    </source>
</evidence>
<gene>
    <name evidence="3" type="ORF">N0V93_001872</name>
</gene>
<keyword evidence="1" id="KW-0175">Coiled coil</keyword>
<feature type="compositionally biased region" description="Low complexity" evidence="2">
    <location>
        <begin position="214"/>
        <end position="228"/>
    </location>
</feature>
<organism evidence="3 4">
    <name type="scientific">Gnomoniopsis smithogilvyi</name>
    <dbReference type="NCBI Taxonomy" id="1191159"/>
    <lineage>
        <taxon>Eukaryota</taxon>
        <taxon>Fungi</taxon>
        <taxon>Dikarya</taxon>
        <taxon>Ascomycota</taxon>
        <taxon>Pezizomycotina</taxon>
        <taxon>Sordariomycetes</taxon>
        <taxon>Sordariomycetidae</taxon>
        <taxon>Diaporthales</taxon>
        <taxon>Gnomoniaceae</taxon>
        <taxon>Gnomoniopsis</taxon>
    </lineage>
</organism>
<feature type="compositionally biased region" description="Polar residues" evidence="2">
    <location>
        <begin position="62"/>
        <end position="75"/>
    </location>
</feature>
<comment type="caution">
    <text evidence="3">The sequence shown here is derived from an EMBL/GenBank/DDBJ whole genome shotgun (WGS) entry which is preliminary data.</text>
</comment>
<dbReference type="OrthoDB" id="5342758at2759"/>
<evidence type="ECO:0008006" key="5">
    <source>
        <dbReference type="Google" id="ProtNLM"/>
    </source>
</evidence>
<proteinExistence type="predicted"/>
<feature type="compositionally biased region" description="Polar residues" evidence="2">
    <location>
        <begin position="83"/>
        <end position="92"/>
    </location>
</feature>
<dbReference type="Proteomes" id="UP001140453">
    <property type="component" value="Unassembled WGS sequence"/>
</dbReference>
<feature type="region of interest" description="Disordered" evidence="2">
    <location>
        <begin position="213"/>
        <end position="259"/>
    </location>
</feature>